<dbReference type="Gene3D" id="3.40.50.150">
    <property type="entry name" value="Vaccinia Virus protein VP39"/>
    <property type="match status" value="1"/>
</dbReference>
<evidence type="ECO:0000313" key="15">
    <source>
        <dbReference type="Proteomes" id="UP000285201"/>
    </source>
</evidence>
<sequence>MKWNKYSIQTTTDAVDMISSALNDIGIEGIEIEDNVQLTKEEAKSMFVDFIPDLPPDDGRAKVNFYIDSEEDDGSMLEKVKAELEDLRMFIDIGEGTITESETEDKDWINNWKQYWHTFTIGDLFIKPTWEPETEEMKGHAVLSIDPGTAFGTGSHETTRMVIKQLQKYVKDGDEVLDVGCGSGILSVVALKYGAKHAFGTDLDPNAIIASEENAEQNNIDKKQLEVIEGNIIDDKAVKDACGYECYDIVCANILADVLEPLSTCIHEHMKHGAYFITSGIIDTKENEVAEAFKKNPELEIVEINHDGEWVNITARRK</sequence>
<dbReference type="SUPFAM" id="SSF53335">
    <property type="entry name" value="S-adenosyl-L-methionine-dependent methyltransferases"/>
    <property type="match status" value="1"/>
</dbReference>
<keyword evidence="4 6" id="KW-0808">Transferase</keyword>
<dbReference type="PANTHER" id="PTHR43648:SF1">
    <property type="entry name" value="ELECTRON TRANSFER FLAVOPROTEIN BETA SUBUNIT LYSINE METHYLTRANSFERASE"/>
    <property type="match status" value="1"/>
</dbReference>
<evidence type="ECO:0000313" key="7">
    <source>
        <dbReference type="EMBL" id="CUQ76436.1"/>
    </source>
</evidence>
<feature type="binding site" evidence="6">
    <location>
        <position position="180"/>
    </location>
    <ligand>
        <name>S-adenosyl-L-methionine</name>
        <dbReference type="ChEBI" id="CHEBI:59789"/>
    </ligand>
</feature>
<dbReference type="InterPro" id="IPR004498">
    <property type="entry name" value="Ribosomal_PrmA_MeTrfase"/>
</dbReference>
<dbReference type="PANTHER" id="PTHR43648">
    <property type="entry name" value="ELECTRON TRANSFER FLAVOPROTEIN BETA SUBUNIT LYSINE METHYLTRANSFERASE"/>
    <property type="match status" value="1"/>
</dbReference>
<evidence type="ECO:0000256" key="6">
    <source>
        <dbReference type="HAMAP-Rule" id="MF_00735"/>
    </source>
</evidence>
<dbReference type="EMBL" id="QSHM01000007">
    <property type="protein sequence ID" value="RHC13171.1"/>
    <property type="molecule type" value="Genomic_DNA"/>
</dbReference>
<dbReference type="CDD" id="cd02440">
    <property type="entry name" value="AdoMet_MTases"/>
    <property type="match status" value="1"/>
</dbReference>
<evidence type="ECO:0000313" key="9">
    <source>
        <dbReference type="EMBL" id="RHC13171.1"/>
    </source>
</evidence>
<evidence type="ECO:0000256" key="1">
    <source>
        <dbReference type="ARBA" id="ARBA00009741"/>
    </source>
</evidence>
<dbReference type="Proteomes" id="UP000284794">
    <property type="component" value="Unassembled WGS sequence"/>
</dbReference>
<dbReference type="InterPro" id="IPR029063">
    <property type="entry name" value="SAM-dependent_MTases_sf"/>
</dbReference>
<keyword evidence="7" id="KW-0689">Ribosomal protein</keyword>
<gene>
    <name evidence="6 7" type="primary">prmA</name>
    <name evidence="11" type="ORF">DW007_02260</name>
    <name evidence="10" type="ORF">DW811_05445</name>
    <name evidence="9" type="ORF">DW858_07500</name>
    <name evidence="7" type="ORF">ERS852490_01053</name>
    <name evidence="8" type="ORF">ERS852492_00329</name>
</gene>
<dbReference type="GO" id="GO:0008276">
    <property type="term" value="F:protein methyltransferase activity"/>
    <property type="evidence" value="ECO:0007669"/>
    <property type="project" value="UniProtKB-UniRule"/>
</dbReference>
<dbReference type="EMBL" id="CZBV01000001">
    <property type="protein sequence ID" value="CUQ80107.1"/>
    <property type="molecule type" value="Genomic_DNA"/>
</dbReference>
<keyword evidence="3 6" id="KW-0489">Methyltransferase</keyword>
<dbReference type="NCBIfam" id="TIGR00406">
    <property type="entry name" value="prmA"/>
    <property type="match status" value="1"/>
</dbReference>
<dbReference type="Proteomes" id="UP000095621">
    <property type="component" value="Unassembled WGS sequence"/>
</dbReference>
<dbReference type="GeneID" id="41355887"/>
<dbReference type="OMA" id="MYYEFFF"/>
<feature type="binding site" evidence="6">
    <location>
        <position position="159"/>
    </location>
    <ligand>
        <name>S-adenosyl-L-methionine</name>
        <dbReference type="ChEBI" id="CHEBI:59789"/>
    </ligand>
</feature>
<dbReference type="InterPro" id="IPR050078">
    <property type="entry name" value="Ribosomal_L11_MeTrfase_PrmA"/>
</dbReference>
<evidence type="ECO:0000313" key="11">
    <source>
        <dbReference type="EMBL" id="RHL70988.1"/>
    </source>
</evidence>
<evidence type="ECO:0000313" key="10">
    <source>
        <dbReference type="EMBL" id="RHD09550.1"/>
    </source>
</evidence>
<evidence type="ECO:0000256" key="3">
    <source>
        <dbReference type="ARBA" id="ARBA00022603"/>
    </source>
</evidence>
<dbReference type="Proteomes" id="UP000285844">
    <property type="component" value="Unassembled WGS sequence"/>
</dbReference>
<comment type="function">
    <text evidence="6">Methylates ribosomal protein L11.</text>
</comment>
<dbReference type="GO" id="GO:0005737">
    <property type="term" value="C:cytoplasm"/>
    <property type="evidence" value="ECO:0007669"/>
    <property type="project" value="UniProtKB-SubCell"/>
</dbReference>
<evidence type="ECO:0000313" key="13">
    <source>
        <dbReference type="Proteomes" id="UP000095780"/>
    </source>
</evidence>
<comment type="catalytic activity">
    <reaction evidence="6">
        <text>L-lysyl-[protein] + 3 S-adenosyl-L-methionine = N(6),N(6),N(6)-trimethyl-L-lysyl-[protein] + 3 S-adenosyl-L-homocysteine + 3 H(+)</text>
        <dbReference type="Rhea" id="RHEA:54192"/>
        <dbReference type="Rhea" id="RHEA-COMP:9752"/>
        <dbReference type="Rhea" id="RHEA-COMP:13826"/>
        <dbReference type="ChEBI" id="CHEBI:15378"/>
        <dbReference type="ChEBI" id="CHEBI:29969"/>
        <dbReference type="ChEBI" id="CHEBI:57856"/>
        <dbReference type="ChEBI" id="CHEBI:59789"/>
        <dbReference type="ChEBI" id="CHEBI:61961"/>
    </reaction>
</comment>
<comment type="similarity">
    <text evidence="1 6">Belongs to the methyltransferase superfamily. PrmA family.</text>
</comment>
<dbReference type="AlphaFoldDB" id="A0A174YWW4"/>
<evidence type="ECO:0000256" key="4">
    <source>
        <dbReference type="ARBA" id="ARBA00022679"/>
    </source>
</evidence>
<name>A0A174YWW4_9FIRM</name>
<dbReference type="SMR" id="A0A174YWW4"/>
<evidence type="ECO:0000313" key="14">
    <source>
        <dbReference type="Proteomes" id="UP000284794"/>
    </source>
</evidence>
<dbReference type="Proteomes" id="UP000095780">
    <property type="component" value="Unassembled WGS sequence"/>
</dbReference>
<comment type="subcellular location">
    <subcellularLocation>
        <location evidence="6">Cytoplasm</location>
    </subcellularLocation>
</comment>
<dbReference type="EMBL" id="QROY01000002">
    <property type="protein sequence ID" value="RHL70988.1"/>
    <property type="molecule type" value="Genomic_DNA"/>
</dbReference>
<evidence type="ECO:0000256" key="5">
    <source>
        <dbReference type="ARBA" id="ARBA00022691"/>
    </source>
</evidence>
<dbReference type="HAMAP" id="MF_00735">
    <property type="entry name" value="Methyltr_PrmA"/>
    <property type="match status" value="1"/>
</dbReference>
<dbReference type="GO" id="GO:0005840">
    <property type="term" value="C:ribosome"/>
    <property type="evidence" value="ECO:0007669"/>
    <property type="project" value="UniProtKB-KW"/>
</dbReference>
<evidence type="ECO:0000313" key="12">
    <source>
        <dbReference type="Proteomes" id="UP000095621"/>
    </source>
</evidence>
<reference evidence="14 15" key="2">
    <citation type="submission" date="2018-08" db="EMBL/GenBank/DDBJ databases">
        <title>A genome reference for cultivated species of the human gut microbiota.</title>
        <authorList>
            <person name="Zou Y."/>
            <person name="Xue W."/>
            <person name="Luo G."/>
        </authorList>
    </citation>
    <scope>NUCLEOTIDE SEQUENCE [LARGE SCALE GENOMIC DNA]</scope>
    <source>
        <strain evidence="11 15">AF36-7BH</strain>
        <strain evidence="10 14">AM32-2AC</strain>
        <strain evidence="9 16">AM37-3BH</strain>
    </source>
</reference>
<protein>
    <recommendedName>
        <fullName evidence="6">Ribosomal protein L11 methyltransferase</fullName>
        <shortName evidence="6">L11 Mtase</shortName>
        <ecNumber evidence="6">2.1.1.-</ecNumber>
    </recommendedName>
</protein>
<organism evidence="7 12">
    <name type="scientific">Lachnospira eligens</name>
    <dbReference type="NCBI Taxonomy" id="39485"/>
    <lineage>
        <taxon>Bacteria</taxon>
        <taxon>Bacillati</taxon>
        <taxon>Bacillota</taxon>
        <taxon>Clostridia</taxon>
        <taxon>Lachnospirales</taxon>
        <taxon>Lachnospiraceae</taxon>
        <taxon>Lachnospira</taxon>
    </lineage>
</organism>
<dbReference type="OrthoDB" id="9785995at2"/>
<proteinExistence type="inferred from homology"/>
<dbReference type="PIRSF" id="PIRSF000401">
    <property type="entry name" value="RPL11_MTase"/>
    <property type="match status" value="1"/>
</dbReference>
<dbReference type="GO" id="GO:0032259">
    <property type="term" value="P:methylation"/>
    <property type="evidence" value="ECO:0007669"/>
    <property type="project" value="UniProtKB-KW"/>
</dbReference>
<keyword evidence="2 6" id="KW-0963">Cytoplasm</keyword>
<dbReference type="EC" id="2.1.1.-" evidence="6"/>
<dbReference type="EMBL" id="QSIS01000005">
    <property type="protein sequence ID" value="RHD09550.1"/>
    <property type="molecule type" value="Genomic_DNA"/>
</dbReference>
<dbReference type="EMBL" id="CZBU01000002">
    <property type="protein sequence ID" value="CUQ76436.1"/>
    <property type="molecule type" value="Genomic_DNA"/>
</dbReference>
<reference evidence="12 13" key="1">
    <citation type="submission" date="2015-09" db="EMBL/GenBank/DDBJ databases">
        <authorList>
            <consortium name="Pathogen Informatics"/>
        </authorList>
    </citation>
    <scope>NUCLEOTIDE SEQUENCE [LARGE SCALE GENOMIC DNA]</scope>
    <source>
        <strain evidence="7 12">2789STDY5834875</strain>
        <strain evidence="8 13">2789STDY5834878</strain>
    </source>
</reference>
<evidence type="ECO:0000313" key="16">
    <source>
        <dbReference type="Proteomes" id="UP000285844"/>
    </source>
</evidence>
<feature type="binding site" evidence="6">
    <location>
        <position position="253"/>
    </location>
    <ligand>
        <name>S-adenosyl-L-methionine</name>
        <dbReference type="ChEBI" id="CHEBI:59789"/>
    </ligand>
</feature>
<feature type="binding site" evidence="6">
    <location>
        <position position="202"/>
    </location>
    <ligand>
        <name>S-adenosyl-L-methionine</name>
        <dbReference type="ChEBI" id="CHEBI:59789"/>
    </ligand>
</feature>
<keyword evidence="7" id="KW-0687">Ribonucleoprotein</keyword>
<evidence type="ECO:0000313" key="8">
    <source>
        <dbReference type="EMBL" id="CUQ80107.1"/>
    </source>
</evidence>
<dbReference type="RefSeq" id="WP_012739398.1">
    <property type="nucleotide sequence ID" value="NZ_CABIXW010000001.1"/>
</dbReference>
<evidence type="ECO:0000256" key="2">
    <source>
        <dbReference type="ARBA" id="ARBA00022490"/>
    </source>
</evidence>
<dbReference type="Pfam" id="PF06325">
    <property type="entry name" value="PrmA"/>
    <property type="match status" value="1"/>
</dbReference>
<accession>A0A174YWW4</accession>
<keyword evidence="5 6" id="KW-0949">S-adenosyl-L-methionine</keyword>
<dbReference type="Proteomes" id="UP000285201">
    <property type="component" value="Unassembled WGS sequence"/>
</dbReference>